<dbReference type="OrthoDB" id="1732621at2759"/>
<dbReference type="InterPro" id="IPR036291">
    <property type="entry name" value="NAD(P)-bd_dom_sf"/>
</dbReference>
<dbReference type="InterPro" id="IPR016040">
    <property type="entry name" value="NAD(P)-bd_dom"/>
</dbReference>
<protein>
    <submittedName>
        <fullName evidence="5">UDP-glucuronate 4-epimerase 3</fullName>
    </submittedName>
</protein>
<gene>
    <name evidence="5" type="ORF">OLEA9_A001807</name>
</gene>
<evidence type="ECO:0000256" key="2">
    <source>
        <dbReference type="ARBA" id="ARBA00023027"/>
    </source>
</evidence>
<comment type="similarity">
    <text evidence="1">Belongs to the NAD(P)-dependent epimerase/dehydratase family.</text>
</comment>
<comment type="caution">
    <text evidence="5">The sequence shown here is derived from an EMBL/GenBank/DDBJ whole genome shotgun (WGS) entry which is preliminary data.</text>
</comment>
<dbReference type="EMBL" id="CACTIH010002314">
    <property type="protein sequence ID" value="CAA2975834.1"/>
    <property type="molecule type" value="Genomic_DNA"/>
</dbReference>
<keyword evidence="2" id="KW-0520">NAD</keyword>
<reference evidence="5 6" key="1">
    <citation type="submission" date="2019-12" db="EMBL/GenBank/DDBJ databases">
        <authorList>
            <person name="Alioto T."/>
            <person name="Alioto T."/>
            <person name="Gomez Garrido J."/>
        </authorList>
    </citation>
    <scope>NUCLEOTIDE SEQUENCE [LARGE SCALE GENOMIC DNA]</scope>
</reference>
<dbReference type="AlphaFoldDB" id="A0A8S0RAX8"/>
<evidence type="ECO:0000313" key="6">
    <source>
        <dbReference type="Proteomes" id="UP000594638"/>
    </source>
</evidence>
<dbReference type="SUPFAM" id="SSF51735">
    <property type="entry name" value="NAD(P)-binding Rossmann-fold domains"/>
    <property type="match status" value="1"/>
</dbReference>
<proteinExistence type="inferred from homology"/>
<dbReference type="Gramene" id="OE9A001807T1">
    <property type="protein sequence ID" value="OE9A001807C1"/>
    <property type="gene ID" value="OE9A001807"/>
</dbReference>
<feature type="domain" description="NAD(P)-binding" evidence="4">
    <location>
        <begin position="40"/>
        <end position="160"/>
    </location>
</feature>
<dbReference type="GO" id="GO:0016853">
    <property type="term" value="F:isomerase activity"/>
    <property type="evidence" value="ECO:0007669"/>
    <property type="project" value="UniProtKB-KW"/>
</dbReference>
<evidence type="ECO:0000256" key="3">
    <source>
        <dbReference type="ARBA" id="ARBA00023235"/>
    </source>
</evidence>
<evidence type="ECO:0000259" key="4">
    <source>
        <dbReference type="Pfam" id="PF16363"/>
    </source>
</evidence>
<keyword evidence="6" id="KW-1185">Reference proteome</keyword>
<evidence type="ECO:0000313" key="5">
    <source>
        <dbReference type="EMBL" id="CAA2975834.1"/>
    </source>
</evidence>
<organism evidence="5 6">
    <name type="scientific">Olea europaea subsp. europaea</name>
    <dbReference type="NCBI Taxonomy" id="158383"/>
    <lineage>
        <taxon>Eukaryota</taxon>
        <taxon>Viridiplantae</taxon>
        <taxon>Streptophyta</taxon>
        <taxon>Embryophyta</taxon>
        <taxon>Tracheophyta</taxon>
        <taxon>Spermatophyta</taxon>
        <taxon>Magnoliopsida</taxon>
        <taxon>eudicotyledons</taxon>
        <taxon>Gunneridae</taxon>
        <taxon>Pentapetalae</taxon>
        <taxon>asterids</taxon>
        <taxon>lamiids</taxon>
        <taxon>Lamiales</taxon>
        <taxon>Oleaceae</taxon>
        <taxon>Oleeae</taxon>
        <taxon>Olea</taxon>
    </lineage>
</organism>
<evidence type="ECO:0000256" key="1">
    <source>
        <dbReference type="ARBA" id="ARBA00007637"/>
    </source>
</evidence>
<dbReference type="Proteomes" id="UP000594638">
    <property type="component" value="Unassembled WGS sequence"/>
</dbReference>
<sequence>MKHIDNNPSNPGKCKMEKSPYSRLKLHYSLAKLTFWSFVFIGTYVSTTLKHHGDGVLGLDNFNDYYDPSLKRARQAHLERPGVYIVEGDINDVILLKKLFNIVPFTHVMHLAAQAGVRYAMENPSSYVHSNIAGLVSVLEICKSVNPQPAILWASSSSVFDGVGGDRFWFDGGGDDDGLLSNLCEMGCCGWPTGGGGRVSTLLALIFLCHYWNCAFNQRQLNGYLCGVC</sequence>
<dbReference type="Pfam" id="PF16363">
    <property type="entry name" value="GDP_Man_Dehyd"/>
    <property type="match status" value="1"/>
</dbReference>
<dbReference type="Gene3D" id="3.40.50.720">
    <property type="entry name" value="NAD(P)-binding Rossmann-like Domain"/>
    <property type="match status" value="1"/>
</dbReference>
<name>A0A8S0RAX8_OLEEU</name>
<keyword evidence="3" id="KW-0413">Isomerase</keyword>
<dbReference type="PANTHER" id="PTHR43574">
    <property type="entry name" value="EPIMERASE-RELATED"/>
    <property type="match status" value="1"/>
</dbReference>
<accession>A0A8S0RAX8</accession>